<evidence type="ECO:0000313" key="5">
    <source>
        <dbReference type="Proteomes" id="UP000063991"/>
    </source>
</evidence>
<keyword evidence="2" id="KW-0472">Membrane</keyword>
<dbReference type="PROSITE" id="PS50930">
    <property type="entry name" value="HTH_LYTTR"/>
    <property type="match status" value="1"/>
</dbReference>
<dbReference type="Pfam" id="PF04397">
    <property type="entry name" value="LytTR"/>
    <property type="match status" value="1"/>
</dbReference>
<keyword evidence="2" id="KW-0812">Transmembrane</keyword>
<dbReference type="InterPro" id="IPR007492">
    <property type="entry name" value="LytTR_DNA-bd_dom"/>
</dbReference>
<feature type="transmembrane region" description="Helical" evidence="2">
    <location>
        <begin position="7"/>
        <end position="30"/>
    </location>
</feature>
<dbReference type="Proteomes" id="UP000063991">
    <property type="component" value="Chromosome"/>
</dbReference>
<keyword evidence="2" id="KW-1133">Transmembrane helix</keyword>
<evidence type="ECO:0000259" key="3">
    <source>
        <dbReference type="PROSITE" id="PS50930"/>
    </source>
</evidence>
<proteinExistence type="predicted"/>
<dbReference type="PANTHER" id="PTHR37299">
    <property type="entry name" value="TRANSCRIPTIONAL REGULATOR-RELATED"/>
    <property type="match status" value="1"/>
</dbReference>
<organism evidence="4 5">
    <name type="scientific">Alteromonas macleodii</name>
    <name type="common">Pseudoalteromonas macleodii</name>
    <dbReference type="NCBI Taxonomy" id="28108"/>
    <lineage>
        <taxon>Bacteria</taxon>
        <taxon>Pseudomonadati</taxon>
        <taxon>Pseudomonadota</taxon>
        <taxon>Gammaproteobacteria</taxon>
        <taxon>Alteromonadales</taxon>
        <taxon>Alteromonadaceae</taxon>
        <taxon>Alteromonas/Salinimonas group</taxon>
        <taxon>Alteromonas</taxon>
    </lineage>
</organism>
<dbReference type="OrthoDB" id="5949075at2"/>
<reference evidence="4 5" key="1">
    <citation type="submission" date="2015-12" db="EMBL/GenBank/DDBJ databases">
        <authorList>
            <person name="Shamseldin A."/>
            <person name="Moawad H."/>
            <person name="Abd El-Rahim W.M."/>
            <person name="Sadowsky M.J."/>
        </authorList>
    </citation>
    <scope>NUCLEOTIDE SEQUENCE [LARGE SCALE GENOMIC DNA]</scope>
    <source>
        <strain evidence="4 5">D7</strain>
    </source>
</reference>
<name>A0A126Q184_ALTMA</name>
<dbReference type="SMART" id="SM00850">
    <property type="entry name" value="LytTR"/>
    <property type="match status" value="1"/>
</dbReference>
<dbReference type="GO" id="GO:0003677">
    <property type="term" value="F:DNA binding"/>
    <property type="evidence" value="ECO:0007669"/>
    <property type="project" value="InterPro"/>
</dbReference>
<gene>
    <name evidence="4" type="ORF">AVL55_13165</name>
</gene>
<dbReference type="RefSeq" id="WP_061095444.1">
    <property type="nucleotide sequence ID" value="NZ_CP014323.1"/>
</dbReference>
<dbReference type="AlphaFoldDB" id="A0A126Q184"/>
<accession>A0A126Q184</accession>
<dbReference type="InterPro" id="IPR046947">
    <property type="entry name" value="LytR-like"/>
</dbReference>
<feature type="transmembrane region" description="Helical" evidence="2">
    <location>
        <begin position="42"/>
        <end position="65"/>
    </location>
</feature>
<dbReference type="Gene3D" id="2.40.50.1020">
    <property type="entry name" value="LytTr DNA-binding domain"/>
    <property type="match status" value="1"/>
</dbReference>
<feature type="domain" description="HTH LytTR-type" evidence="3">
    <location>
        <begin position="92"/>
        <end position="195"/>
    </location>
</feature>
<dbReference type="EMBL" id="CP014323">
    <property type="protein sequence ID" value="AMJ99034.1"/>
    <property type="molecule type" value="Genomic_DNA"/>
</dbReference>
<keyword evidence="1" id="KW-0902">Two-component regulatory system</keyword>
<evidence type="ECO:0000313" key="4">
    <source>
        <dbReference type="EMBL" id="AMJ99034.1"/>
    </source>
</evidence>
<sequence>MNNQKLVLLLGTLIASHTCITSVMVWWISWIFKEQGYGIAKIIAFTLSNDSAKILLVYLLSILFIKKSYAQKAKQDESKAIRLRSKTQVKSLQINNGKQCNLVNFESIYCIKADSPYVIVHTSDNSFLHTSSLKKLAEKLDSRFVKIHRSCIVNMDKVTSYKSRLNGDYDVSLSGDIQVRLSRNYAKEFKEVIEG</sequence>
<protein>
    <recommendedName>
        <fullName evidence="3">HTH LytTR-type domain-containing protein</fullName>
    </recommendedName>
</protein>
<dbReference type="PANTHER" id="PTHR37299:SF1">
    <property type="entry name" value="STAGE 0 SPORULATION PROTEIN A HOMOLOG"/>
    <property type="match status" value="1"/>
</dbReference>
<dbReference type="GO" id="GO:0000156">
    <property type="term" value="F:phosphorelay response regulator activity"/>
    <property type="evidence" value="ECO:0007669"/>
    <property type="project" value="InterPro"/>
</dbReference>
<evidence type="ECO:0000256" key="1">
    <source>
        <dbReference type="ARBA" id="ARBA00023012"/>
    </source>
</evidence>
<evidence type="ECO:0000256" key="2">
    <source>
        <dbReference type="SAM" id="Phobius"/>
    </source>
</evidence>